<accession>A0A2P2QXD0</accession>
<dbReference type="PROSITE" id="PS51257">
    <property type="entry name" value="PROKAR_LIPOPROTEIN"/>
    <property type="match status" value="1"/>
</dbReference>
<reference evidence="1" key="1">
    <citation type="submission" date="2018-02" db="EMBL/GenBank/DDBJ databases">
        <title>Rhizophora mucronata_Transcriptome.</title>
        <authorList>
            <person name="Meera S.P."/>
            <person name="Sreeshan A."/>
            <person name="Augustine A."/>
        </authorList>
    </citation>
    <scope>NUCLEOTIDE SEQUENCE</scope>
    <source>
        <tissue evidence="1">Leaf</tissue>
    </source>
</reference>
<dbReference type="EMBL" id="GGEC01091144">
    <property type="protein sequence ID" value="MBX71628.1"/>
    <property type="molecule type" value="Transcribed_RNA"/>
</dbReference>
<organism evidence="1">
    <name type="scientific">Rhizophora mucronata</name>
    <name type="common">Asiatic mangrove</name>
    <dbReference type="NCBI Taxonomy" id="61149"/>
    <lineage>
        <taxon>Eukaryota</taxon>
        <taxon>Viridiplantae</taxon>
        <taxon>Streptophyta</taxon>
        <taxon>Embryophyta</taxon>
        <taxon>Tracheophyta</taxon>
        <taxon>Spermatophyta</taxon>
        <taxon>Magnoliopsida</taxon>
        <taxon>eudicotyledons</taxon>
        <taxon>Gunneridae</taxon>
        <taxon>Pentapetalae</taxon>
        <taxon>rosids</taxon>
        <taxon>fabids</taxon>
        <taxon>Malpighiales</taxon>
        <taxon>Rhizophoraceae</taxon>
        <taxon>Rhizophora</taxon>
    </lineage>
</organism>
<evidence type="ECO:0000313" key="1">
    <source>
        <dbReference type="EMBL" id="MBX71628.1"/>
    </source>
</evidence>
<name>A0A2P2QXD0_RHIMU</name>
<protein>
    <submittedName>
        <fullName evidence="1">Uncharacterized protein</fullName>
    </submittedName>
</protein>
<dbReference type="AlphaFoldDB" id="A0A2P2QXD0"/>
<sequence>MSNVLSKSGCPVNGRAVRYKLLYGSVWLTFACRAWIEKACN</sequence>
<proteinExistence type="predicted"/>